<sequence length="250" mass="27180">MAKDRAGETLRMTLDSSESGGSPTALLVLSDSSQLTSDGFEKLPDQIMYPYTEPNDLQKRKNLTGFNKMFIQVGSVGDERKEERFGIDSIYTKNGKVELEEVNPHLRGGRVKNHLRKTTPVHPTEIRTSIFPSSAVELNTTSALANYATEADDGIQHHKSLAVYISQMILSMGMFPMVLLKNSSSIVPLDTARRQGNSSSSLPNLKGWPGAATADTSLRVFASPLVEVVEVGLELGPDVDETGEEGLLNA</sequence>
<dbReference type="EMBL" id="OC317085">
    <property type="protein sequence ID" value="CAD7394878.1"/>
    <property type="molecule type" value="Genomic_DNA"/>
</dbReference>
<dbReference type="AlphaFoldDB" id="A0A7R9GSV5"/>
<evidence type="ECO:0000256" key="1">
    <source>
        <dbReference type="SAM" id="MobiDB-lite"/>
    </source>
</evidence>
<proteinExistence type="predicted"/>
<name>A0A7R9GSV5_TIMCR</name>
<organism evidence="2">
    <name type="scientific">Timema cristinae</name>
    <name type="common">Walking stick</name>
    <dbReference type="NCBI Taxonomy" id="61476"/>
    <lineage>
        <taxon>Eukaryota</taxon>
        <taxon>Metazoa</taxon>
        <taxon>Ecdysozoa</taxon>
        <taxon>Arthropoda</taxon>
        <taxon>Hexapoda</taxon>
        <taxon>Insecta</taxon>
        <taxon>Pterygota</taxon>
        <taxon>Neoptera</taxon>
        <taxon>Polyneoptera</taxon>
        <taxon>Phasmatodea</taxon>
        <taxon>Timematodea</taxon>
        <taxon>Timematoidea</taxon>
        <taxon>Timematidae</taxon>
        <taxon>Timema</taxon>
    </lineage>
</organism>
<protein>
    <submittedName>
        <fullName evidence="2">Uncharacterized protein</fullName>
    </submittedName>
</protein>
<reference evidence="2" key="1">
    <citation type="submission" date="2020-11" db="EMBL/GenBank/DDBJ databases">
        <authorList>
            <person name="Tran Van P."/>
        </authorList>
    </citation>
    <scope>NUCLEOTIDE SEQUENCE</scope>
</reference>
<evidence type="ECO:0000313" key="2">
    <source>
        <dbReference type="EMBL" id="CAD7394878.1"/>
    </source>
</evidence>
<gene>
    <name evidence="2" type="ORF">TCEB3V08_LOCUS2778</name>
</gene>
<accession>A0A7R9GSV5</accession>
<feature type="region of interest" description="Disordered" evidence="1">
    <location>
        <begin position="1"/>
        <end position="22"/>
    </location>
</feature>